<dbReference type="AlphaFoldDB" id="A0A7E4W824"/>
<sequence>MQLLPSMQLPKPFRPSVAGSAYTFKPSISAFTTCKATNEALIVARASYIHARRSLFNPQKRKQYIVPAFCWMRADKWVHVEDTQASTSSSEDQK</sequence>
<dbReference type="Proteomes" id="UP000492821">
    <property type="component" value="Unassembled WGS sequence"/>
</dbReference>
<evidence type="ECO:0000313" key="1">
    <source>
        <dbReference type="Proteomes" id="UP000492821"/>
    </source>
</evidence>
<evidence type="ECO:0000313" key="2">
    <source>
        <dbReference type="WBParaSite" id="Pan_g7408.t1"/>
    </source>
</evidence>
<accession>A0A7E4W824</accession>
<organism evidence="1 2">
    <name type="scientific">Panagrellus redivivus</name>
    <name type="common">Microworm</name>
    <dbReference type="NCBI Taxonomy" id="6233"/>
    <lineage>
        <taxon>Eukaryota</taxon>
        <taxon>Metazoa</taxon>
        <taxon>Ecdysozoa</taxon>
        <taxon>Nematoda</taxon>
        <taxon>Chromadorea</taxon>
        <taxon>Rhabditida</taxon>
        <taxon>Tylenchina</taxon>
        <taxon>Panagrolaimomorpha</taxon>
        <taxon>Panagrolaimoidea</taxon>
        <taxon>Panagrolaimidae</taxon>
        <taxon>Panagrellus</taxon>
    </lineage>
</organism>
<protein>
    <submittedName>
        <fullName evidence="2">Ovule protein</fullName>
    </submittedName>
</protein>
<name>A0A7E4W824_PANRE</name>
<reference evidence="1" key="1">
    <citation type="journal article" date="2013" name="Genetics">
        <title>The draft genome and transcriptome of Panagrellus redivivus are shaped by the harsh demands of a free-living lifestyle.</title>
        <authorList>
            <person name="Srinivasan J."/>
            <person name="Dillman A.R."/>
            <person name="Macchietto M.G."/>
            <person name="Heikkinen L."/>
            <person name="Lakso M."/>
            <person name="Fracchia K.M."/>
            <person name="Antoshechkin I."/>
            <person name="Mortazavi A."/>
            <person name="Wong G."/>
            <person name="Sternberg P.W."/>
        </authorList>
    </citation>
    <scope>NUCLEOTIDE SEQUENCE [LARGE SCALE GENOMIC DNA]</scope>
    <source>
        <strain evidence="1">MT8872</strain>
    </source>
</reference>
<keyword evidence="1" id="KW-1185">Reference proteome</keyword>
<dbReference type="WBParaSite" id="Pan_g7408.t1">
    <property type="protein sequence ID" value="Pan_g7408.t1"/>
    <property type="gene ID" value="Pan_g7408"/>
</dbReference>
<reference evidence="2" key="2">
    <citation type="submission" date="2020-10" db="UniProtKB">
        <authorList>
            <consortium name="WormBaseParasite"/>
        </authorList>
    </citation>
    <scope>IDENTIFICATION</scope>
</reference>
<proteinExistence type="predicted"/>